<dbReference type="Gene3D" id="2.10.25.10">
    <property type="entry name" value="Laminin"/>
    <property type="match status" value="1"/>
</dbReference>
<dbReference type="SUPFAM" id="SSF57567">
    <property type="entry name" value="Serine protease inhibitors"/>
    <property type="match status" value="1"/>
</dbReference>
<keyword evidence="3" id="KW-1185">Reference proteome</keyword>
<dbReference type="Proteomes" id="UP000837857">
    <property type="component" value="Chromosome 30"/>
</dbReference>
<keyword evidence="1" id="KW-0732">Signal</keyword>
<feature type="signal peptide" evidence="1">
    <location>
        <begin position="1"/>
        <end position="19"/>
    </location>
</feature>
<evidence type="ECO:0000256" key="1">
    <source>
        <dbReference type="SAM" id="SignalP"/>
    </source>
</evidence>
<proteinExistence type="predicted"/>
<protein>
    <submittedName>
        <fullName evidence="2">Uncharacterized protein</fullName>
    </submittedName>
</protein>
<gene>
    <name evidence="2" type="ORF">IPOD504_LOCUS12959</name>
</gene>
<reference evidence="2" key="1">
    <citation type="submission" date="2022-03" db="EMBL/GenBank/DDBJ databases">
        <authorList>
            <person name="Martin H S."/>
        </authorList>
    </citation>
    <scope>NUCLEOTIDE SEQUENCE</scope>
</reference>
<feature type="non-terminal residue" evidence="2">
    <location>
        <position position="1"/>
    </location>
</feature>
<organism evidence="2 3">
    <name type="scientific">Iphiclides podalirius</name>
    <name type="common">scarce swallowtail</name>
    <dbReference type="NCBI Taxonomy" id="110791"/>
    <lineage>
        <taxon>Eukaryota</taxon>
        <taxon>Metazoa</taxon>
        <taxon>Ecdysozoa</taxon>
        <taxon>Arthropoda</taxon>
        <taxon>Hexapoda</taxon>
        <taxon>Insecta</taxon>
        <taxon>Pterygota</taxon>
        <taxon>Neoptera</taxon>
        <taxon>Endopterygota</taxon>
        <taxon>Lepidoptera</taxon>
        <taxon>Glossata</taxon>
        <taxon>Ditrysia</taxon>
        <taxon>Papilionoidea</taxon>
        <taxon>Papilionidae</taxon>
        <taxon>Papilioninae</taxon>
        <taxon>Iphiclides</taxon>
    </lineage>
</organism>
<sequence>MNEFQILLIIELAFWVTEGRVYCQDAHASPWIPLGYSCPVMCQNVINAIEKLKIMDYRKLVEGNRKRKQKVSGSYINHVINTASSENFEFGRNKRASAKDGRDYRPKFSYKNGINGKLLGDQHRMKKIKKDEEITKWKPDYAIKNVRQLDNVIGNDIDGSDAPKQDGGTSFDYEDAVYGERYENFATPHASAFQLNNTGHSEPAYYDAKKYSETVTFSKMAGSEFEMALRGAFGNGTCDWFKGKRQYVLIEKITRRCGAVDRRDGYGDEFLRTLTKTMNRFSKASFEFTEDMVELMLEKVFGKGDLIDVDKLLHYLRNAVKVHKTHRRKDTTIVLKPRHCLSLSMPGCFCRPGFVEKSGQCVQPADCFSEPSNNVYLARIVVH</sequence>
<name>A0ABN8IU91_9NEOP</name>
<dbReference type="InterPro" id="IPR036084">
    <property type="entry name" value="Ser_inhib-like_sf"/>
</dbReference>
<dbReference type="EMBL" id="OW152842">
    <property type="protein sequence ID" value="CAH2064925.1"/>
    <property type="molecule type" value="Genomic_DNA"/>
</dbReference>
<dbReference type="CDD" id="cd19941">
    <property type="entry name" value="TIL"/>
    <property type="match status" value="1"/>
</dbReference>
<evidence type="ECO:0000313" key="3">
    <source>
        <dbReference type="Proteomes" id="UP000837857"/>
    </source>
</evidence>
<feature type="chain" id="PRO_5045746265" evidence="1">
    <location>
        <begin position="20"/>
        <end position="383"/>
    </location>
</feature>
<accession>A0ABN8IU91</accession>
<evidence type="ECO:0000313" key="2">
    <source>
        <dbReference type="EMBL" id="CAH2064925.1"/>
    </source>
</evidence>